<comment type="caution">
    <text evidence="1">The sequence shown here is derived from an EMBL/GenBank/DDBJ whole genome shotgun (WGS) entry which is preliminary data.</text>
</comment>
<dbReference type="EMBL" id="WEGK01000004">
    <property type="protein sequence ID" value="MQY19489.1"/>
    <property type="molecule type" value="Genomic_DNA"/>
</dbReference>
<keyword evidence="2" id="KW-1185">Reference proteome</keyword>
<dbReference type="Pfam" id="PF14063">
    <property type="entry name" value="DUF4254"/>
    <property type="match status" value="1"/>
</dbReference>
<reference evidence="1 2" key="1">
    <citation type="submission" date="2019-10" db="EMBL/GenBank/DDBJ databases">
        <title>Nocardia macrotermitis sp. nov. and Nocardia aurantia sp. nov., isolated from the gut of fungus growing-termite Macrotermes natalensis.</title>
        <authorList>
            <person name="Benndorf R."/>
            <person name="Schwitalla J."/>
            <person name="Martin K."/>
            <person name="De Beer W."/>
            <person name="Kaster A.-K."/>
            <person name="Vollmers J."/>
            <person name="Poulsen M."/>
            <person name="Beemelmanns C."/>
        </authorList>
    </citation>
    <scope>NUCLEOTIDE SEQUENCE [LARGE SCALE GENOMIC DNA]</scope>
    <source>
        <strain evidence="1 2">RB20</strain>
    </source>
</reference>
<dbReference type="InterPro" id="IPR025350">
    <property type="entry name" value="DUF4254"/>
</dbReference>
<proteinExistence type="predicted"/>
<sequence>MTASQLPSKVLLVQACTGTATPNHPILLACRELTRLHQSRLDCSIANIPVIDSVRRNTVREVDRWVSASGTQTPTAPFLHTETLGTVIDRIAEYSVAAQASLTQDVRELHRHYLWQRMSELAVAYEDLASEIQVGRRRVPELADLRLNPCPPIIRQATT</sequence>
<evidence type="ECO:0000313" key="2">
    <source>
        <dbReference type="Proteomes" id="UP000438448"/>
    </source>
</evidence>
<dbReference type="Proteomes" id="UP000438448">
    <property type="component" value="Unassembled WGS sequence"/>
</dbReference>
<protein>
    <recommendedName>
        <fullName evidence="3">DUF4254 domain-containing protein</fullName>
    </recommendedName>
</protein>
<accession>A0A7K0D191</accession>
<evidence type="ECO:0000313" key="1">
    <source>
        <dbReference type="EMBL" id="MQY19489.1"/>
    </source>
</evidence>
<name>A0A7K0D191_9NOCA</name>
<gene>
    <name evidence="1" type="ORF">NRB20_25790</name>
</gene>
<evidence type="ECO:0008006" key="3">
    <source>
        <dbReference type="Google" id="ProtNLM"/>
    </source>
</evidence>
<dbReference type="AlphaFoldDB" id="A0A7K0D191"/>
<organism evidence="1 2">
    <name type="scientific">Nocardia macrotermitis</name>
    <dbReference type="NCBI Taxonomy" id="2585198"/>
    <lineage>
        <taxon>Bacteria</taxon>
        <taxon>Bacillati</taxon>
        <taxon>Actinomycetota</taxon>
        <taxon>Actinomycetes</taxon>
        <taxon>Mycobacteriales</taxon>
        <taxon>Nocardiaceae</taxon>
        <taxon>Nocardia</taxon>
    </lineage>
</organism>